<protein>
    <submittedName>
        <fullName evidence="2">Uncharacterized protein</fullName>
    </submittedName>
</protein>
<dbReference type="Pfam" id="PF02635">
    <property type="entry name" value="DsrE"/>
    <property type="match status" value="1"/>
</dbReference>
<dbReference type="PANTHER" id="PTHR37691">
    <property type="entry name" value="BLR3518 PROTEIN"/>
    <property type="match status" value="1"/>
</dbReference>
<dbReference type="AlphaFoldDB" id="A0A368HJC6"/>
<dbReference type="RefSeq" id="WP_083995782.1">
    <property type="nucleotide sequence ID" value="NZ_CP080624.1"/>
</dbReference>
<feature type="signal peptide" evidence="1">
    <location>
        <begin position="1"/>
        <end position="28"/>
    </location>
</feature>
<dbReference type="Proteomes" id="UP000253250">
    <property type="component" value="Unassembled WGS sequence"/>
</dbReference>
<comment type="caution">
    <text evidence="2">The sequence shown here is derived from an EMBL/GenBank/DDBJ whole genome shotgun (WGS) entry which is preliminary data.</text>
</comment>
<keyword evidence="1" id="KW-0732">Signal</keyword>
<organism evidence="2 3">
    <name type="scientific">Acidiferrobacter thiooxydans</name>
    <dbReference type="NCBI Taxonomy" id="163359"/>
    <lineage>
        <taxon>Bacteria</taxon>
        <taxon>Pseudomonadati</taxon>
        <taxon>Pseudomonadota</taxon>
        <taxon>Gammaproteobacteria</taxon>
        <taxon>Acidiferrobacterales</taxon>
        <taxon>Acidiferrobacteraceae</taxon>
        <taxon>Acidiferrobacter</taxon>
    </lineage>
</organism>
<dbReference type="InterPro" id="IPR027396">
    <property type="entry name" value="DsrEFH-like"/>
</dbReference>
<evidence type="ECO:0000313" key="2">
    <source>
        <dbReference type="EMBL" id="RCN58549.1"/>
    </source>
</evidence>
<feature type="chain" id="PRO_5016736087" evidence="1">
    <location>
        <begin position="29"/>
        <end position="149"/>
    </location>
</feature>
<reference evidence="2 3" key="1">
    <citation type="submission" date="2018-02" db="EMBL/GenBank/DDBJ databases">
        <title>Insights into the biology of acidophilic members of the Acidiferrobacteraceae family derived from comparative genomic analyses.</title>
        <authorList>
            <person name="Issotta F."/>
            <person name="Thyssen C."/>
            <person name="Mena C."/>
            <person name="Moya A."/>
            <person name="Bellenberg S."/>
            <person name="Sproer C."/>
            <person name="Covarrubias P.C."/>
            <person name="Sand W."/>
            <person name="Quatrini R."/>
            <person name="Vera M."/>
        </authorList>
    </citation>
    <scope>NUCLEOTIDE SEQUENCE [LARGE SCALE GENOMIC DNA]</scope>
    <source>
        <strain evidence="3">m-1</strain>
    </source>
</reference>
<sequence>MMYKMFHSRLVIAWAMLTALTFMAPSYAGMQSHAFANHHVVFQISNGSAQEQELVLANAANVLKYFGPTKVQIEIVAFGPGLRLLLKNNVHSKMIQSLHAEGVEFAACHNTMMKLHLTKADLNPVSHVVPGGVIEIMRRESEGWNYIRP</sequence>
<proteinExistence type="predicted"/>
<dbReference type="OrthoDB" id="6368782at2"/>
<dbReference type="Gene3D" id="3.40.1260.10">
    <property type="entry name" value="DsrEFH-like"/>
    <property type="match status" value="1"/>
</dbReference>
<name>A0A368HJC6_9GAMM</name>
<dbReference type="SUPFAM" id="SSF75169">
    <property type="entry name" value="DsrEFH-like"/>
    <property type="match status" value="1"/>
</dbReference>
<evidence type="ECO:0000256" key="1">
    <source>
        <dbReference type="SAM" id="SignalP"/>
    </source>
</evidence>
<keyword evidence="3" id="KW-1185">Reference proteome</keyword>
<gene>
    <name evidence="2" type="ORF">C4900_01780</name>
</gene>
<dbReference type="InterPro" id="IPR003787">
    <property type="entry name" value="Sulphur_relay_DsrE/F-like"/>
</dbReference>
<dbReference type="EMBL" id="PSYR01000001">
    <property type="protein sequence ID" value="RCN58549.1"/>
    <property type="molecule type" value="Genomic_DNA"/>
</dbReference>
<accession>A0A368HJC6</accession>
<dbReference type="PANTHER" id="PTHR37691:SF1">
    <property type="entry name" value="BLR3518 PROTEIN"/>
    <property type="match status" value="1"/>
</dbReference>
<evidence type="ECO:0000313" key="3">
    <source>
        <dbReference type="Proteomes" id="UP000253250"/>
    </source>
</evidence>